<proteinExistence type="inferred from homology"/>
<comment type="caution">
    <text evidence="9">The sequence shown here is derived from an EMBL/GenBank/DDBJ whole genome shotgun (WGS) entry which is preliminary data.</text>
</comment>
<comment type="similarity">
    <text evidence="1">Belongs to the thioredoxin family. DsbA subfamily.</text>
</comment>
<feature type="domain" description="Thioredoxin" evidence="8">
    <location>
        <begin position="54"/>
        <end position="240"/>
    </location>
</feature>
<feature type="region of interest" description="Disordered" evidence="6">
    <location>
        <begin position="1"/>
        <end position="21"/>
    </location>
</feature>
<evidence type="ECO:0000256" key="1">
    <source>
        <dbReference type="ARBA" id="ARBA00005791"/>
    </source>
</evidence>
<evidence type="ECO:0000256" key="3">
    <source>
        <dbReference type="ARBA" id="ARBA00023002"/>
    </source>
</evidence>
<evidence type="ECO:0000256" key="4">
    <source>
        <dbReference type="ARBA" id="ARBA00023157"/>
    </source>
</evidence>
<dbReference type="PANTHER" id="PTHR13887:SF14">
    <property type="entry name" value="DISULFIDE BOND FORMATION PROTEIN D"/>
    <property type="match status" value="1"/>
</dbReference>
<dbReference type="EMBL" id="LBVL01000011">
    <property type="protein sequence ID" value="KKQ85008.1"/>
    <property type="molecule type" value="Genomic_DNA"/>
</dbReference>
<dbReference type="GO" id="GO:0016491">
    <property type="term" value="F:oxidoreductase activity"/>
    <property type="evidence" value="ECO:0007669"/>
    <property type="project" value="UniProtKB-KW"/>
</dbReference>
<keyword evidence="5" id="KW-0676">Redox-active center</keyword>
<accession>A0A0G0KZ96</accession>
<dbReference type="Pfam" id="PF13462">
    <property type="entry name" value="Thioredoxin_4"/>
    <property type="match status" value="1"/>
</dbReference>
<dbReference type="AlphaFoldDB" id="A0A0G0KZ96"/>
<dbReference type="PANTHER" id="PTHR13887">
    <property type="entry name" value="GLUTATHIONE S-TRANSFERASE KAPPA"/>
    <property type="match status" value="1"/>
</dbReference>
<dbReference type="Proteomes" id="UP000034081">
    <property type="component" value="Unassembled WGS sequence"/>
</dbReference>
<dbReference type="SUPFAM" id="SSF52833">
    <property type="entry name" value="Thioredoxin-like"/>
    <property type="match status" value="1"/>
</dbReference>
<organism evidence="9 10">
    <name type="scientific">Candidatus Woesebacteria bacterium GW2011_GWB1_38_8</name>
    <dbReference type="NCBI Taxonomy" id="1618570"/>
    <lineage>
        <taxon>Bacteria</taxon>
        <taxon>Candidatus Woeseibacteriota</taxon>
    </lineage>
</organism>
<protein>
    <submittedName>
        <fullName evidence="9">DSBA oxidoreductase</fullName>
    </submittedName>
</protein>
<gene>
    <name evidence="9" type="ORF">UT08_C0011G0026</name>
</gene>
<keyword evidence="7" id="KW-1133">Transmembrane helix</keyword>
<dbReference type="InterPro" id="IPR012336">
    <property type="entry name" value="Thioredoxin-like_fold"/>
</dbReference>
<evidence type="ECO:0000256" key="7">
    <source>
        <dbReference type="SAM" id="Phobius"/>
    </source>
</evidence>
<keyword evidence="3" id="KW-0560">Oxidoreductase</keyword>
<evidence type="ECO:0000259" key="8">
    <source>
        <dbReference type="PROSITE" id="PS51352"/>
    </source>
</evidence>
<dbReference type="InterPro" id="IPR036249">
    <property type="entry name" value="Thioredoxin-like_sf"/>
</dbReference>
<keyword evidence="4" id="KW-1015">Disulfide bond</keyword>
<evidence type="ECO:0000313" key="9">
    <source>
        <dbReference type="EMBL" id="KKQ85008.1"/>
    </source>
</evidence>
<reference evidence="9 10" key="1">
    <citation type="journal article" date="2015" name="Nature">
        <title>rRNA introns, odd ribosomes, and small enigmatic genomes across a large radiation of phyla.</title>
        <authorList>
            <person name="Brown C.T."/>
            <person name="Hug L.A."/>
            <person name="Thomas B.C."/>
            <person name="Sharon I."/>
            <person name="Castelle C.J."/>
            <person name="Singh A."/>
            <person name="Wilkins M.J."/>
            <person name="Williams K.H."/>
            <person name="Banfield J.F."/>
        </authorList>
    </citation>
    <scope>NUCLEOTIDE SEQUENCE [LARGE SCALE GENOMIC DNA]</scope>
</reference>
<dbReference type="STRING" id="1618570.UT08_C0011G0026"/>
<dbReference type="InterPro" id="IPR013766">
    <property type="entry name" value="Thioredoxin_domain"/>
</dbReference>
<sequence length="245" mass="27998">MEQDGMTKKEKRALAKEQKRQDQDKKVVANKVKKFLIWIFAAGLILALGVKAWKWVSTPTPQVAGEAAEAKENDWVKGDEQAKVTLVEYGDFQCPACATYYFLTKKLVEEVPQGFKIVYRHYPLTTLHKNAFTAARASEAAGAQGKFWEMHDLLYEKQSDWSEEENPKDKFVAYAKELGLDEAKFNEDFEKNEYKDKIEAHMAEATSLGVNATPTFYLNGTKIQPTSYEEFKKLVEDQIRGYSVQ</sequence>
<keyword evidence="7" id="KW-0812">Transmembrane</keyword>
<evidence type="ECO:0000256" key="6">
    <source>
        <dbReference type="SAM" id="MobiDB-lite"/>
    </source>
</evidence>
<evidence type="ECO:0000256" key="5">
    <source>
        <dbReference type="ARBA" id="ARBA00023284"/>
    </source>
</evidence>
<keyword evidence="2" id="KW-0732">Signal</keyword>
<dbReference type="PROSITE" id="PS51352">
    <property type="entry name" value="THIOREDOXIN_2"/>
    <property type="match status" value="1"/>
</dbReference>
<dbReference type="Gene3D" id="3.40.30.10">
    <property type="entry name" value="Glutaredoxin"/>
    <property type="match status" value="1"/>
</dbReference>
<evidence type="ECO:0000256" key="2">
    <source>
        <dbReference type="ARBA" id="ARBA00022729"/>
    </source>
</evidence>
<name>A0A0G0KZ96_9BACT</name>
<feature type="transmembrane region" description="Helical" evidence="7">
    <location>
        <begin position="35"/>
        <end position="53"/>
    </location>
</feature>
<keyword evidence="7" id="KW-0472">Membrane</keyword>
<evidence type="ECO:0000313" key="10">
    <source>
        <dbReference type="Proteomes" id="UP000034081"/>
    </source>
</evidence>